<gene>
    <name evidence="1" type="ORF">PVNG_06483</name>
</gene>
<organism evidence="1 2">
    <name type="scientific">Plasmodium vivax North Korean</name>
    <dbReference type="NCBI Taxonomy" id="1035514"/>
    <lineage>
        <taxon>Eukaryota</taxon>
        <taxon>Sar</taxon>
        <taxon>Alveolata</taxon>
        <taxon>Apicomplexa</taxon>
        <taxon>Aconoidasida</taxon>
        <taxon>Haemosporida</taxon>
        <taxon>Plasmodiidae</taxon>
        <taxon>Plasmodium</taxon>
        <taxon>Plasmodium (Plasmodium)</taxon>
    </lineage>
</organism>
<sequence>MNLIKLLQMCCDKDKSSGKEKVEGDSKGKDSDECNQPCKDKFIKTFNLDVLKKKRELYDFLEYYDHIKDISPQIYKQNNEEYCKYIRYILNLYRNLEEEYKERELPHIYEEELSLFRNKFSKDNELSSIKSKCNINDSIIESKRTFDTTRSFAGNQKNGVPRHTILPEYGSYNPRTSTDIKAVLSELSSKIYKELENAVGDNDYKSTHCDSLGNQIKTICEKTARNLKVLSTNNETKKESYRDRCTYLNFWIYEEISKLDKNEDKNLTDITDVAKLIDANIKINMDLIKDDFKTNNYKLKEQTTITDKTAKSTNTTSSQGPAKFVKHYELSKHEPCYFNYDCTLSECREMKHLFEYFKNYDEINEKIDCGNRQKDKYYKYLKYMSYLYNKHKYEKECCSWGATVCSDYFLKCDEYYNPRKLISAIESHDQQACNNIKDSLIADKSEETSTIDPKDKNNMYIKYFTCSYVTHPKFGKKGLRCQQPGYSPFRKNKFAAKSGVFHVKLMSNKEKKLVKTGK</sequence>
<proteinExistence type="predicted"/>
<accession>A0A0J9TNX8</accession>
<name>A0A0J9TNX8_PLAVI</name>
<dbReference type="Pfam" id="PF05795">
    <property type="entry name" value="Plasmodium_Vir"/>
    <property type="match status" value="2"/>
</dbReference>
<evidence type="ECO:0000313" key="1">
    <source>
        <dbReference type="EMBL" id="KMZ96442.1"/>
    </source>
</evidence>
<reference evidence="1 2" key="1">
    <citation type="submission" date="2011-09" db="EMBL/GenBank/DDBJ databases">
        <title>The Genome Sequence of Plasmodium vivax North Korean.</title>
        <authorList>
            <consortium name="The Broad Institute Genome Sequencing Platform"/>
            <consortium name="The Broad Institute Genome Sequencing Center for Infectious Disease"/>
            <person name="Neafsey D."/>
            <person name="Carlton J."/>
            <person name="Barnwell J."/>
            <person name="Collins W."/>
            <person name="Escalante A."/>
            <person name="Mullikin J."/>
            <person name="Saul A."/>
            <person name="Guigo R."/>
            <person name="Camara F."/>
            <person name="Young S.K."/>
            <person name="Zeng Q."/>
            <person name="Gargeya S."/>
            <person name="Fitzgerald M."/>
            <person name="Haas B."/>
            <person name="Abouelleil A."/>
            <person name="Alvarado L."/>
            <person name="Arachchi H.M."/>
            <person name="Berlin A."/>
            <person name="Brown A."/>
            <person name="Chapman S.B."/>
            <person name="Chen Z."/>
            <person name="Dunbar C."/>
            <person name="Freedman E."/>
            <person name="Gearin G."/>
            <person name="Gellesch M."/>
            <person name="Goldberg J."/>
            <person name="Griggs A."/>
            <person name="Gujja S."/>
            <person name="Heiman D."/>
            <person name="Howarth C."/>
            <person name="Larson L."/>
            <person name="Lui A."/>
            <person name="MacDonald P.J.P."/>
            <person name="Montmayeur A."/>
            <person name="Murphy C."/>
            <person name="Neiman D."/>
            <person name="Pearson M."/>
            <person name="Priest M."/>
            <person name="Roberts A."/>
            <person name="Saif S."/>
            <person name="Shea T."/>
            <person name="Shenoy N."/>
            <person name="Sisk P."/>
            <person name="Stolte C."/>
            <person name="Sykes S."/>
            <person name="Wortman J."/>
            <person name="Nusbaum C."/>
            <person name="Birren B."/>
        </authorList>
    </citation>
    <scope>NUCLEOTIDE SEQUENCE [LARGE SCALE GENOMIC DNA]</scope>
    <source>
        <strain evidence="1 2">North Korean</strain>
    </source>
</reference>
<dbReference type="InterPro" id="IPR008780">
    <property type="entry name" value="Plasmodium_Vir"/>
</dbReference>
<dbReference type="Proteomes" id="UP000053239">
    <property type="component" value="Unassembled WGS sequence"/>
</dbReference>
<evidence type="ECO:0000313" key="2">
    <source>
        <dbReference type="Proteomes" id="UP000053239"/>
    </source>
</evidence>
<dbReference type="AlphaFoldDB" id="A0A0J9TNX8"/>
<dbReference type="EMBL" id="KQ235605">
    <property type="protein sequence ID" value="KMZ96442.1"/>
    <property type="molecule type" value="Genomic_DNA"/>
</dbReference>
<protein>
    <submittedName>
        <fullName evidence="1">Uncharacterized protein</fullName>
    </submittedName>
</protein>